<protein>
    <submittedName>
        <fullName evidence="2">Uncharacterized protein</fullName>
    </submittedName>
</protein>
<evidence type="ECO:0000256" key="1">
    <source>
        <dbReference type="SAM" id="MobiDB-lite"/>
    </source>
</evidence>
<evidence type="ECO:0000313" key="3">
    <source>
        <dbReference type="Proteomes" id="UP000013827"/>
    </source>
</evidence>
<sequence length="394" mass="44435">MQMRGFGSEAFDAELADARAGGHLNEPRPYILDALRNVPMKKPGQQPTILMIKCHLAKTVGEISLQRLVHYMGSFPERFVLTGVGAMATVREVGGADNADAVAAATAARDAERGAAREAKGASSRIHVWTGGVGPGMGMWTWGNKKIDDREGERRDRNPAKLPWRPAVPASTREERDDNRRILHLLEKREDCRKRNDWIGADRLLDELRSVYKVHLDDRERTWAFPRDPRKRREHGAPPPPSSGEPQGHRRDRSRSRSRSSRRDDRRTRDERRAGGGDDRCASDPRWDSERWRVSGRDRPGGDDRLDSDARRGSDHDRRGSEPYRRGSNHDWRDDGWGSDDRRAGGGDAWPSRVLHPDSFRESCTPTIGGTAALERVSTEQLEAELRRRGGRAS</sequence>
<feature type="region of interest" description="Disordered" evidence="1">
    <location>
        <begin position="226"/>
        <end position="363"/>
    </location>
</feature>
<keyword evidence="3" id="KW-1185">Reference proteome</keyword>
<organism evidence="2 3">
    <name type="scientific">Emiliania huxleyi (strain CCMP1516)</name>
    <dbReference type="NCBI Taxonomy" id="280463"/>
    <lineage>
        <taxon>Eukaryota</taxon>
        <taxon>Haptista</taxon>
        <taxon>Haptophyta</taxon>
        <taxon>Prymnesiophyceae</taxon>
        <taxon>Isochrysidales</taxon>
        <taxon>Noelaerhabdaceae</taxon>
        <taxon>Emiliania</taxon>
    </lineage>
</organism>
<feature type="compositionally biased region" description="Basic and acidic residues" evidence="1">
    <location>
        <begin position="261"/>
        <end position="345"/>
    </location>
</feature>
<dbReference type="PaxDb" id="2903-EOD41971"/>
<dbReference type="Proteomes" id="UP000013827">
    <property type="component" value="Unassembled WGS sequence"/>
</dbReference>
<dbReference type="HOGENOM" id="CLU_701009_0_0_1"/>
<dbReference type="EnsemblProtists" id="EOD41971">
    <property type="protein sequence ID" value="EOD41971"/>
    <property type="gene ID" value="EMIHUDRAFT_431891"/>
</dbReference>
<reference evidence="3" key="1">
    <citation type="journal article" date="2013" name="Nature">
        <title>Pan genome of the phytoplankton Emiliania underpins its global distribution.</title>
        <authorList>
            <person name="Read B.A."/>
            <person name="Kegel J."/>
            <person name="Klute M.J."/>
            <person name="Kuo A."/>
            <person name="Lefebvre S.C."/>
            <person name="Maumus F."/>
            <person name="Mayer C."/>
            <person name="Miller J."/>
            <person name="Monier A."/>
            <person name="Salamov A."/>
            <person name="Young J."/>
            <person name="Aguilar M."/>
            <person name="Claverie J.M."/>
            <person name="Frickenhaus S."/>
            <person name="Gonzalez K."/>
            <person name="Herman E.K."/>
            <person name="Lin Y.C."/>
            <person name="Napier J."/>
            <person name="Ogata H."/>
            <person name="Sarno A.F."/>
            <person name="Shmutz J."/>
            <person name="Schroeder D."/>
            <person name="de Vargas C."/>
            <person name="Verret F."/>
            <person name="von Dassow P."/>
            <person name="Valentin K."/>
            <person name="Van de Peer Y."/>
            <person name="Wheeler G."/>
            <person name="Dacks J.B."/>
            <person name="Delwiche C.F."/>
            <person name="Dyhrman S.T."/>
            <person name="Glockner G."/>
            <person name="John U."/>
            <person name="Richards T."/>
            <person name="Worden A.Z."/>
            <person name="Zhang X."/>
            <person name="Grigoriev I.V."/>
            <person name="Allen A.E."/>
            <person name="Bidle K."/>
            <person name="Borodovsky M."/>
            <person name="Bowler C."/>
            <person name="Brownlee C."/>
            <person name="Cock J.M."/>
            <person name="Elias M."/>
            <person name="Gladyshev V.N."/>
            <person name="Groth M."/>
            <person name="Guda C."/>
            <person name="Hadaegh A."/>
            <person name="Iglesias-Rodriguez M.D."/>
            <person name="Jenkins J."/>
            <person name="Jones B.M."/>
            <person name="Lawson T."/>
            <person name="Leese F."/>
            <person name="Lindquist E."/>
            <person name="Lobanov A."/>
            <person name="Lomsadze A."/>
            <person name="Malik S.B."/>
            <person name="Marsh M.E."/>
            <person name="Mackinder L."/>
            <person name="Mock T."/>
            <person name="Mueller-Roeber B."/>
            <person name="Pagarete A."/>
            <person name="Parker M."/>
            <person name="Probert I."/>
            <person name="Quesneville H."/>
            <person name="Raines C."/>
            <person name="Rensing S.A."/>
            <person name="Riano-Pachon D.M."/>
            <person name="Richier S."/>
            <person name="Rokitta S."/>
            <person name="Shiraiwa Y."/>
            <person name="Soanes D.M."/>
            <person name="van der Giezen M."/>
            <person name="Wahlund T.M."/>
            <person name="Williams B."/>
            <person name="Wilson W."/>
            <person name="Wolfe G."/>
            <person name="Wurch L.L."/>
        </authorList>
    </citation>
    <scope>NUCLEOTIDE SEQUENCE</scope>
</reference>
<feature type="region of interest" description="Disordered" evidence="1">
    <location>
        <begin position="148"/>
        <end position="176"/>
    </location>
</feature>
<dbReference type="AlphaFoldDB" id="A0A0D3L1T6"/>
<dbReference type="GeneID" id="17287241"/>
<evidence type="ECO:0000313" key="2">
    <source>
        <dbReference type="EnsemblProtists" id="EOD41971"/>
    </source>
</evidence>
<name>A0A0D3L1T6_EMIH1</name>
<accession>A0A0D3L1T6</accession>
<feature type="compositionally biased region" description="Basic and acidic residues" evidence="1">
    <location>
        <begin position="148"/>
        <end position="159"/>
    </location>
</feature>
<feature type="compositionally biased region" description="Basic residues" evidence="1">
    <location>
        <begin position="250"/>
        <end position="260"/>
    </location>
</feature>
<reference evidence="2" key="2">
    <citation type="submission" date="2024-10" db="UniProtKB">
        <authorList>
            <consortium name="EnsemblProtists"/>
        </authorList>
    </citation>
    <scope>IDENTIFICATION</scope>
</reference>
<dbReference type="KEGG" id="ehx:EMIHUDRAFT_431891"/>
<dbReference type="RefSeq" id="XP_005794400.1">
    <property type="nucleotide sequence ID" value="XM_005794343.1"/>
</dbReference>
<proteinExistence type="predicted"/>